<evidence type="ECO:0000256" key="4">
    <source>
        <dbReference type="ARBA" id="ARBA00023163"/>
    </source>
</evidence>
<organism evidence="6 7">
    <name type="scientific">Sphingomonas hankookensis</name>
    <dbReference type="NCBI Taxonomy" id="563996"/>
    <lineage>
        <taxon>Bacteria</taxon>
        <taxon>Pseudomonadati</taxon>
        <taxon>Pseudomonadota</taxon>
        <taxon>Alphaproteobacteria</taxon>
        <taxon>Sphingomonadales</taxon>
        <taxon>Sphingomonadaceae</taxon>
        <taxon>Sphingomonas</taxon>
    </lineage>
</organism>
<dbReference type="InterPro" id="IPR010982">
    <property type="entry name" value="Lambda_DNA-bd_dom_sf"/>
</dbReference>
<proteinExistence type="predicted"/>
<reference evidence="7" key="1">
    <citation type="submission" date="2016-01" db="EMBL/GenBank/DDBJ databases">
        <title>Draft genome of Chromobacterium sp. F49.</title>
        <authorList>
            <person name="Hong K.W."/>
        </authorList>
    </citation>
    <scope>NUCLEOTIDE SEQUENCE [LARGE SCALE GENOMIC DNA]</scope>
    <source>
        <strain evidence="7">CN3</strain>
    </source>
</reference>
<dbReference type="CDD" id="cd01392">
    <property type="entry name" value="HTH_LacI"/>
    <property type="match status" value="1"/>
</dbReference>
<keyword evidence="7" id="KW-1185">Reference proteome</keyword>
<evidence type="ECO:0000256" key="2">
    <source>
        <dbReference type="ARBA" id="ARBA00023015"/>
    </source>
</evidence>
<feature type="domain" description="HTH lacI-type" evidence="5">
    <location>
        <begin position="4"/>
        <end position="58"/>
    </location>
</feature>
<dbReference type="SUPFAM" id="SSF47413">
    <property type="entry name" value="lambda repressor-like DNA-binding domains"/>
    <property type="match status" value="1"/>
</dbReference>
<gene>
    <name evidence="6" type="ORF">AVT10_06080</name>
</gene>
<name>A0ABR5Y8Q8_9SPHN</name>
<keyword evidence="2" id="KW-0805">Transcription regulation</keyword>
<dbReference type="PRINTS" id="PR00036">
    <property type="entry name" value="HTHLACI"/>
</dbReference>
<keyword evidence="4" id="KW-0804">Transcription</keyword>
<dbReference type="Pfam" id="PF00356">
    <property type="entry name" value="LacI"/>
    <property type="match status" value="1"/>
</dbReference>
<sequence length="342" mass="36720">MANATIRDVARAADVSVASVSRVLNRHENVRPALREKVEAAAQALGYVPHAGARSLSLAWSNAIGVVLPDLHGEFFSELLRGMDREASERGLQLLLSNMHADPARGVEALHTMRGRVDGLVVMAPHIDPDQLFGHLPPGVPAVLVSCAPHHQPRPELRIDNAAGARTMVEHLVATGRRRIVHLAGPAGNIDAEERLAGYRAAMAAAGLESVVEYGTFLEESGVSVAERLVREGTDVDAVFAANDMMAIGALMAFRRAGIAVPGRVAIAGFDDIPLARLISPSLTTLRIDIAGLGERAVARLIEQIDGRDDRSVELRAPMLVVRDTTSPREDPENREQRGIYA</sequence>
<dbReference type="PROSITE" id="PS50932">
    <property type="entry name" value="HTH_LACI_2"/>
    <property type="match status" value="1"/>
</dbReference>
<dbReference type="PANTHER" id="PTHR30146:SF151">
    <property type="entry name" value="HTH-TYPE TRANSCRIPTIONAL REPRESSOR CYTR"/>
    <property type="match status" value="1"/>
</dbReference>
<dbReference type="Gene3D" id="1.10.260.40">
    <property type="entry name" value="lambda repressor-like DNA-binding domains"/>
    <property type="match status" value="1"/>
</dbReference>
<dbReference type="CDD" id="cd06267">
    <property type="entry name" value="PBP1_LacI_sugar_binding-like"/>
    <property type="match status" value="1"/>
</dbReference>
<dbReference type="Proteomes" id="UP000076609">
    <property type="component" value="Unassembled WGS sequence"/>
</dbReference>
<dbReference type="SUPFAM" id="SSF53822">
    <property type="entry name" value="Periplasmic binding protein-like I"/>
    <property type="match status" value="1"/>
</dbReference>
<accession>A0ABR5Y8Q8</accession>
<dbReference type="Pfam" id="PF13377">
    <property type="entry name" value="Peripla_BP_3"/>
    <property type="match status" value="1"/>
</dbReference>
<evidence type="ECO:0000313" key="6">
    <source>
        <dbReference type="EMBL" id="KZE10916.1"/>
    </source>
</evidence>
<dbReference type="RefSeq" id="WP_066693135.1">
    <property type="nucleotide sequence ID" value="NZ_CP117025.1"/>
</dbReference>
<dbReference type="InterPro" id="IPR046335">
    <property type="entry name" value="LacI/GalR-like_sensor"/>
</dbReference>
<dbReference type="InterPro" id="IPR000843">
    <property type="entry name" value="HTH_LacI"/>
</dbReference>
<dbReference type="PROSITE" id="PS00356">
    <property type="entry name" value="HTH_LACI_1"/>
    <property type="match status" value="1"/>
</dbReference>
<dbReference type="EMBL" id="LQQO01000045">
    <property type="protein sequence ID" value="KZE10916.1"/>
    <property type="molecule type" value="Genomic_DNA"/>
</dbReference>
<keyword evidence="3" id="KW-0238">DNA-binding</keyword>
<dbReference type="PANTHER" id="PTHR30146">
    <property type="entry name" value="LACI-RELATED TRANSCRIPTIONAL REPRESSOR"/>
    <property type="match status" value="1"/>
</dbReference>
<comment type="caution">
    <text evidence="6">The sequence shown here is derived from an EMBL/GenBank/DDBJ whole genome shotgun (WGS) entry which is preliminary data.</text>
</comment>
<evidence type="ECO:0000313" key="7">
    <source>
        <dbReference type="Proteomes" id="UP000076609"/>
    </source>
</evidence>
<protein>
    <submittedName>
        <fullName evidence="6">LacI family transcriptional regulator</fullName>
    </submittedName>
</protein>
<evidence type="ECO:0000256" key="3">
    <source>
        <dbReference type="ARBA" id="ARBA00023125"/>
    </source>
</evidence>
<evidence type="ECO:0000256" key="1">
    <source>
        <dbReference type="ARBA" id="ARBA00022491"/>
    </source>
</evidence>
<keyword evidence="1" id="KW-0678">Repressor</keyword>
<dbReference type="InterPro" id="IPR028082">
    <property type="entry name" value="Peripla_BP_I"/>
</dbReference>
<dbReference type="SMART" id="SM00354">
    <property type="entry name" value="HTH_LACI"/>
    <property type="match status" value="1"/>
</dbReference>
<evidence type="ECO:0000259" key="5">
    <source>
        <dbReference type="PROSITE" id="PS50932"/>
    </source>
</evidence>
<dbReference type="Gene3D" id="3.40.50.2300">
    <property type="match status" value="2"/>
</dbReference>